<organism evidence="1 2">
    <name type="scientific">Smallanthus sonchifolius</name>
    <dbReference type="NCBI Taxonomy" id="185202"/>
    <lineage>
        <taxon>Eukaryota</taxon>
        <taxon>Viridiplantae</taxon>
        <taxon>Streptophyta</taxon>
        <taxon>Embryophyta</taxon>
        <taxon>Tracheophyta</taxon>
        <taxon>Spermatophyta</taxon>
        <taxon>Magnoliopsida</taxon>
        <taxon>eudicotyledons</taxon>
        <taxon>Gunneridae</taxon>
        <taxon>Pentapetalae</taxon>
        <taxon>asterids</taxon>
        <taxon>campanulids</taxon>
        <taxon>Asterales</taxon>
        <taxon>Asteraceae</taxon>
        <taxon>Asteroideae</taxon>
        <taxon>Heliantheae alliance</taxon>
        <taxon>Millerieae</taxon>
        <taxon>Smallanthus</taxon>
    </lineage>
</organism>
<dbReference type="EMBL" id="CM042024">
    <property type="protein sequence ID" value="KAI3811184.1"/>
    <property type="molecule type" value="Genomic_DNA"/>
</dbReference>
<proteinExistence type="predicted"/>
<protein>
    <submittedName>
        <fullName evidence="1">Uncharacterized protein</fullName>
    </submittedName>
</protein>
<sequence>MWVKSKNNIFNNSWEEAFPEDARGPLGGRERAKLKQNPKSPSRVSSLGFDGFQFVDTWIGEDMGEKGGNEWEICVLDRGKGSEICVFNFHDVSCLPWRVGNLQLLELNLNSG</sequence>
<name>A0ACB9IT37_9ASTR</name>
<evidence type="ECO:0000313" key="1">
    <source>
        <dbReference type="EMBL" id="KAI3811184.1"/>
    </source>
</evidence>
<evidence type="ECO:0000313" key="2">
    <source>
        <dbReference type="Proteomes" id="UP001056120"/>
    </source>
</evidence>
<reference evidence="1 2" key="2">
    <citation type="journal article" date="2022" name="Mol. Ecol. Resour.">
        <title>The genomes of chicory, endive, great burdock and yacon provide insights into Asteraceae paleo-polyploidization history and plant inulin production.</title>
        <authorList>
            <person name="Fan W."/>
            <person name="Wang S."/>
            <person name="Wang H."/>
            <person name="Wang A."/>
            <person name="Jiang F."/>
            <person name="Liu H."/>
            <person name="Zhao H."/>
            <person name="Xu D."/>
            <person name="Zhang Y."/>
        </authorList>
    </citation>
    <scope>NUCLEOTIDE SEQUENCE [LARGE SCALE GENOMIC DNA]</scope>
    <source>
        <strain evidence="2">cv. Yunnan</strain>
        <tissue evidence="1">Leaves</tissue>
    </source>
</reference>
<comment type="caution">
    <text evidence="1">The sequence shown here is derived from an EMBL/GenBank/DDBJ whole genome shotgun (WGS) entry which is preliminary data.</text>
</comment>
<reference evidence="2" key="1">
    <citation type="journal article" date="2022" name="Mol. Ecol. Resour.">
        <title>The genomes of chicory, endive, great burdock and yacon provide insights into Asteraceae palaeo-polyploidization history and plant inulin production.</title>
        <authorList>
            <person name="Fan W."/>
            <person name="Wang S."/>
            <person name="Wang H."/>
            <person name="Wang A."/>
            <person name="Jiang F."/>
            <person name="Liu H."/>
            <person name="Zhao H."/>
            <person name="Xu D."/>
            <person name="Zhang Y."/>
        </authorList>
    </citation>
    <scope>NUCLEOTIDE SEQUENCE [LARGE SCALE GENOMIC DNA]</scope>
    <source>
        <strain evidence="2">cv. Yunnan</strain>
    </source>
</reference>
<dbReference type="Proteomes" id="UP001056120">
    <property type="component" value="Linkage Group LG07"/>
</dbReference>
<gene>
    <name evidence="1" type="ORF">L1987_20902</name>
</gene>
<accession>A0ACB9IT37</accession>
<keyword evidence="2" id="KW-1185">Reference proteome</keyword>